<dbReference type="PROSITE" id="PS51002">
    <property type="entry name" value="CYTB_NTER"/>
    <property type="match status" value="1"/>
</dbReference>
<dbReference type="EMBL" id="KY905152">
    <property type="protein sequence ID" value="AVO20910.1"/>
    <property type="molecule type" value="Genomic_DNA"/>
</dbReference>
<keyword evidence="7 20" id="KW-0679">Respiratory chain</keyword>
<geneLocation type="mitochondrion" evidence="23"/>
<feature type="transmembrane region" description="Helical" evidence="20">
    <location>
        <begin position="32"/>
        <end position="58"/>
    </location>
</feature>
<feature type="transmembrane region" description="Helical" evidence="20">
    <location>
        <begin position="321"/>
        <end position="342"/>
    </location>
</feature>
<dbReference type="SUPFAM" id="SSF81648">
    <property type="entry name" value="a domain/subunit of cytochrome bc1 complex (Ubiquinol-cytochrome c reductase)"/>
    <property type="match status" value="1"/>
</dbReference>
<dbReference type="SUPFAM" id="SSF81342">
    <property type="entry name" value="Transmembrane di-heme cytochromes"/>
    <property type="match status" value="1"/>
</dbReference>
<evidence type="ECO:0000256" key="15">
    <source>
        <dbReference type="ARBA" id="ARBA00023128"/>
    </source>
</evidence>
<evidence type="ECO:0000256" key="2">
    <source>
        <dbReference type="ARBA" id="ARBA00004448"/>
    </source>
</evidence>
<feature type="domain" description="Cytochrome b/b6 N-terminal region profile" evidence="21">
    <location>
        <begin position="2"/>
        <end position="211"/>
    </location>
</feature>
<organism evidence="23">
    <name type="scientific">Spondylurus powelli</name>
    <dbReference type="NCBI Taxonomy" id="1190655"/>
    <lineage>
        <taxon>Eukaryota</taxon>
        <taxon>Metazoa</taxon>
        <taxon>Chordata</taxon>
        <taxon>Craniata</taxon>
        <taxon>Vertebrata</taxon>
        <taxon>Euteleostomi</taxon>
        <taxon>Lepidosauria</taxon>
        <taxon>Squamata</taxon>
        <taxon>Bifurcata</taxon>
        <taxon>Unidentata</taxon>
        <taxon>Scinciformata</taxon>
        <taxon>Scincidae</taxon>
        <taxon>Mabuyinae</taxon>
        <taxon>Spondylurus</taxon>
    </lineage>
</organism>
<dbReference type="GO" id="GO:0006122">
    <property type="term" value="P:mitochondrial electron transport, ubiquinol to cytochrome c"/>
    <property type="evidence" value="ECO:0007669"/>
    <property type="project" value="TreeGrafter"/>
</dbReference>
<comment type="subunit">
    <text evidence="3">The cytochrome bc1 complex contains 3 respiratory subunits (MT-CYB, CYC1 and UQCRFS1), 2 core proteins (UQCRC1 and UQCRC2) and probably 6 low-molecular weight proteins.</text>
</comment>
<evidence type="ECO:0000256" key="12">
    <source>
        <dbReference type="ARBA" id="ARBA00022989"/>
    </source>
</evidence>
<dbReference type="GO" id="GO:0045275">
    <property type="term" value="C:respiratory chain complex III"/>
    <property type="evidence" value="ECO:0007669"/>
    <property type="project" value="InterPro"/>
</dbReference>
<evidence type="ECO:0000256" key="18">
    <source>
        <dbReference type="PIRSR" id="PIRSR038885-1"/>
    </source>
</evidence>
<dbReference type="GO" id="GO:0005743">
    <property type="term" value="C:mitochondrial inner membrane"/>
    <property type="evidence" value="ECO:0007669"/>
    <property type="project" value="UniProtKB-SubCell"/>
</dbReference>
<dbReference type="InterPro" id="IPR048260">
    <property type="entry name" value="Cytochrome_b_C_euk/bac"/>
</dbReference>
<evidence type="ECO:0000313" key="23">
    <source>
        <dbReference type="EMBL" id="AVO20910.1"/>
    </source>
</evidence>
<feature type="transmembrane region" description="Helical" evidence="20">
    <location>
        <begin position="79"/>
        <end position="100"/>
    </location>
</feature>
<dbReference type="Pfam" id="PF00032">
    <property type="entry name" value="Cytochrom_B_C"/>
    <property type="match status" value="1"/>
</dbReference>
<dbReference type="InterPro" id="IPR027387">
    <property type="entry name" value="Cytb/b6-like_sf"/>
</dbReference>
<dbReference type="Gene3D" id="1.20.810.10">
    <property type="entry name" value="Cytochrome Bc1 Complex, Chain C"/>
    <property type="match status" value="1"/>
</dbReference>
<evidence type="ECO:0000256" key="4">
    <source>
        <dbReference type="ARBA" id="ARBA00013531"/>
    </source>
</evidence>
<keyword evidence="15 20" id="KW-0496">Mitochondrion</keyword>
<keyword evidence="13 19" id="KW-0408">Iron</keyword>
<dbReference type="InterPro" id="IPR030689">
    <property type="entry name" value="Cytochrome_b"/>
</dbReference>
<reference evidence="23" key="1">
    <citation type="submission" date="2017-04" db="EMBL/GenBank/DDBJ databases">
        <title>Discovery of a population of Spondylurus powelli (Squamata: Mabuyidae) on Ile Tintamarre (Saint-Martin, French Antilles).</title>
        <authorList>
            <person name="Lorvelec O."/>
            <person name="Barre N."/>
            <person name="Chalifour J."/>
            <person name="Teynie A."/>
            <person name="Pavis C."/>
            <person name="Hedges S.B."/>
        </authorList>
    </citation>
    <scope>NUCLEOTIDE SEQUENCE</scope>
</reference>
<feature type="domain" description="Cytochrome b/b6 C-terminal region profile" evidence="22">
    <location>
        <begin position="212"/>
        <end position="381"/>
    </location>
</feature>
<keyword evidence="9 19" id="KW-0479">Metal-binding</keyword>
<name>A0A2S0M362_9SAUR</name>
<keyword evidence="16 20" id="KW-0472">Membrane</keyword>
<dbReference type="InterPro" id="IPR036150">
    <property type="entry name" value="Cyt_b/b6_C_sf"/>
</dbReference>
<accession>A0A2S0M362</accession>
<feature type="binding site" description="axial binding residue" evidence="19">
    <location>
        <position position="198"/>
    </location>
    <ligand>
        <name>heme b</name>
        <dbReference type="ChEBI" id="CHEBI:60344"/>
        <label>b566</label>
    </ligand>
    <ligandPart>
        <name>Fe</name>
        <dbReference type="ChEBI" id="CHEBI:18248"/>
    </ligandPart>
</feature>
<dbReference type="GO" id="GO:0046872">
    <property type="term" value="F:metal ion binding"/>
    <property type="evidence" value="ECO:0007669"/>
    <property type="project" value="UniProtKB-UniRule"/>
</dbReference>
<evidence type="ECO:0000256" key="11">
    <source>
        <dbReference type="ARBA" id="ARBA00022982"/>
    </source>
</evidence>
<dbReference type="Pfam" id="PF00033">
    <property type="entry name" value="Cytochrome_B"/>
    <property type="match status" value="1"/>
</dbReference>
<evidence type="ECO:0000256" key="17">
    <source>
        <dbReference type="ARBA" id="ARBA00061233"/>
    </source>
</evidence>
<dbReference type="PANTHER" id="PTHR19271:SF16">
    <property type="entry name" value="CYTOCHROME B"/>
    <property type="match status" value="1"/>
</dbReference>
<comment type="function">
    <text evidence="1 20">Component of the ubiquinol-cytochrome c reductase complex (complex III or cytochrome b-c1 complex) that is part of the mitochondrial respiratory chain. The b-c1 complex mediates electron transfer from ubiquinol to cytochrome c. Contributes to the generation of a proton gradient across the mitochondrial membrane that is then used for ATP synthesis.</text>
</comment>
<feature type="transmembrane region" description="Helical" evidence="20">
    <location>
        <begin position="348"/>
        <end position="372"/>
    </location>
</feature>
<dbReference type="InterPro" id="IPR016174">
    <property type="entry name" value="Di-haem_cyt_TM"/>
</dbReference>
<evidence type="ECO:0000259" key="21">
    <source>
        <dbReference type="PROSITE" id="PS51002"/>
    </source>
</evidence>
<keyword evidence="14" id="KW-0830">Ubiquinone</keyword>
<feature type="transmembrane region" description="Helical" evidence="20">
    <location>
        <begin position="290"/>
        <end position="309"/>
    </location>
</feature>
<evidence type="ECO:0000256" key="7">
    <source>
        <dbReference type="ARBA" id="ARBA00022660"/>
    </source>
</evidence>
<evidence type="ECO:0000256" key="8">
    <source>
        <dbReference type="ARBA" id="ARBA00022692"/>
    </source>
</evidence>
<evidence type="ECO:0000256" key="5">
    <source>
        <dbReference type="ARBA" id="ARBA00022448"/>
    </source>
</evidence>
<gene>
    <name evidence="23" type="primary">cytb</name>
</gene>
<keyword evidence="5 20" id="KW-0813">Transport</keyword>
<dbReference type="InterPro" id="IPR005798">
    <property type="entry name" value="Cyt_b/b6_C"/>
</dbReference>
<evidence type="ECO:0000256" key="6">
    <source>
        <dbReference type="ARBA" id="ARBA00022617"/>
    </source>
</evidence>
<dbReference type="PANTHER" id="PTHR19271">
    <property type="entry name" value="CYTOCHROME B"/>
    <property type="match status" value="1"/>
</dbReference>
<comment type="cofactor">
    <cofactor evidence="19">
        <name>heme</name>
        <dbReference type="ChEBI" id="CHEBI:30413"/>
    </cofactor>
    <text evidence="19">Binds 2 heme groups non-covalently.</text>
</comment>
<proteinExistence type="inferred from homology"/>
<feature type="binding site" description="axial binding residue" evidence="19">
    <location>
        <position position="184"/>
    </location>
    <ligand>
        <name>heme b</name>
        <dbReference type="ChEBI" id="CHEBI:60344"/>
        <label>b562</label>
    </ligand>
    <ligandPart>
        <name>Fe</name>
        <dbReference type="ChEBI" id="CHEBI:18248"/>
    </ligandPart>
</feature>
<comment type="cofactor">
    <cofactor evidence="20">
        <name>heme b</name>
        <dbReference type="ChEBI" id="CHEBI:60344"/>
    </cofactor>
    <text evidence="20">Binds 2 heme groups non-covalently.</text>
</comment>
<dbReference type="PROSITE" id="PS51003">
    <property type="entry name" value="CYTB_CTER"/>
    <property type="match status" value="1"/>
</dbReference>
<evidence type="ECO:0000256" key="19">
    <source>
        <dbReference type="PIRSR" id="PIRSR038885-2"/>
    </source>
</evidence>
<keyword evidence="6 19" id="KW-0349">Heme</keyword>
<evidence type="ECO:0000256" key="10">
    <source>
        <dbReference type="ARBA" id="ARBA00022792"/>
    </source>
</evidence>
<evidence type="ECO:0000256" key="1">
    <source>
        <dbReference type="ARBA" id="ARBA00002566"/>
    </source>
</evidence>
<dbReference type="FunFam" id="1.20.810.10:FF:000002">
    <property type="entry name" value="Cytochrome b"/>
    <property type="match status" value="1"/>
</dbReference>
<evidence type="ECO:0000256" key="13">
    <source>
        <dbReference type="ARBA" id="ARBA00023004"/>
    </source>
</evidence>
<feature type="transmembrane region" description="Helical" evidence="20">
    <location>
        <begin position="180"/>
        <end position="202"/>
    </location>
</feature>
<keyword evidence="12 20" id="KW-1133">Transmembrane helix</keyword>
<feature type="binding site" evidence="18">
    <location>
        <position position="203"/>
    </location>
    <ligand>
        <name>a ubiquinone</name>
        <dbReference type="ChEBI" id="CHEBI:16389"/>
    </ligand>
</feature>
<dbReference type="CDD" id="cd00284">
    <property type="entry name" value="Cytochrome_b_N"/>
    <property type="match status" value="1"/>
</dbReference>
<dbReference type="InterPro" id="IPR048259">
    <property type="entry name" value="Cytochrome_b_N_euk/bac"/>
</dbReference>
<evidence type="ECO:0000256" key="9">
    <source>
        <dbReference type="ARBA" id="ARBA00022723"/>
    </source>
</evidence>
<evidence type="ECO:0000259" key="22">
    <source>
        <dbReference type="PROSITE" id="PS51003"/>
    </source>
</evidence>
<comment type="subcellular location">
    <subcellularLocation>
        <location evidence="2">Mitochondrion inner membrane</location>
        <topology evidence="2">Multi-pass membrane protein</topology>
    </subcellularLocation>
</comment>
<dbReference type="GO" id="GO:0016491">
    <property type="term" value="F:oxidoreductase activity"/>
    <property type="evidence" value="ECO:0007669"/>
    <property type="project" value="UniProtKB-UniRule"/>
</dbReference>
<dbReference type="GO" id="GO:0008121">
    <property type="term" value="F:quinol-cytochrome-c reductase activity"/>
    <property type="evidence" value="ECO:0007669"/>
    <property type="project" value="InterPro"/>
</dbReference>
<dbReference type="InterPro" id="IPR005797">
    <property type="entry name" value="Cyt_b/b6_N"/>
</dbReference>
<protein>
    <recommendedName>
        <fullName evidence="4 20">Cytochrome b</fullName>
    </recommendedName>
</protein>
<feature type="binding site" description="axial binding residue" evidence="19">
    <location>
        <position position="85"/>
    </location>
    <ligand>
        <name>heme b</name>
        <dbReference type="ChEBI" id="CHEBI:60344"/>
        <label>b562</label>
    </ligand>
    <ligandPart>
        <name>Fe</name>
        <dbReference type="ChEBI" id="CHEBI:18248"/>
    </ligandPart>
</feature>
<dbReference type="EMBL" id="KY905154">
    <property type="protein sequence ID" value="AVO20912.1"/>
    <property type="molecule type" value="Genomic_DNA"/>
</dbReference>
<feature type="transmembrane region" description="Helical" evidence="20">
    <location>
        <begin position="115"/>
        <end position="135"/>
    </location>
</feature>
<keyword evidence="11 20" id="KW-0249">Electron transport</keyword>
<feature type="binding site" description="axial binding residue" evidence="19">
    <location>
        <position position="99"/>
    </location>
    <ligand>
        <name>heme b</name>
        <dbReference type="ChEBI" id="CHEBI:60344"/>
        <label>b566</label>
    </ligand>
    <ligandPart>
        <name>Fe</name>
        <dbReference type="ChEBI" id="CHEBI:18248"/>
    </ligandPart>
</feature>
<evidence type="ECO:0000256" key="16">
    <source>
        <dbReference type="ARBA" id="ARBA00023136"/>
    </source>
</evidence>
<evidence type="ECO:0000256" key="3">
    <source>
        <dbReference type="ARBA" id="ARBA00011660"/>
    </source>
</evidence>
<sequence>MTHHNLRKTHPILKIINNSFIDLPTPSNISAWWNFGSLLGACLIAQVLTGLFLAMHYTADISSAFSSVAHICRDVQYGWLIRNLHANGASMFFICIYLHVGRGLYYGSYMYKETWNIGVILLLLVMATAFVGYVLPWGQMSFWGATVITNLLSAVPYIGTNLVEWIWGGFSVDNATLTRFFSFHFILPFIIMGVSMIHLLFLHETGSNNPTGLNSNTDKIPFHPYFSYKDMLGAALMILFLLTLALFSPNLLGDPENFTPANPLVTPPHIKPEWYFLFAYAILRSIPNKLGGVLALLFSILILLLMPVLHTSKQRGNTFRPMSQTIFWLLMTNIFILTWIGGQPVEHPFIIIGQLASTLYFAIFLIIMPITAMMENKALKW</sequence>
<keyword evidence="10" id="KW-0999">Mitochondrion inner membrane</keyword>
<comment type="similarity">
    <text evidence="17 20">Belongs to the cytochrome b family.</text>
</comment>
<dbReference type="CDD" id="cd00290">
    <property type="entry name" value="cytochrome_b_C"/>
    <property type="match status" value="1"/>
</dbReference>
<dbReference type="PIRSF" id="PIRSF038885">
    <property type="entry name" value="COB"/>
    <property type="match status" value="1"/>
</dbReference>
<dbReference type="EMBL" id="KY905153">
    <property type="protein sequence ID" value="AVO20911.1"/>
    <property type="molecule type" value="Genomic_DNA"/>
</dbReference>
<evidence type="ECO:0000256" key="20">
    <source>
        <dbReference type="RuleBase" id="RU362117"/>
    </source>
</evidence>
<dbReference type="AlphaFoldDB" id="A0A2S0M362"/>
<keyword evidence="8 20" id="KW-0812">Transmembrane</keyword>
<feature type="transmembrane region" description="Helical" evidence="20">
    <location>
        <begin position="142"/>
        <end position="160"/>
    </location>
</feature>
<evidence type="ECO:0000256" key="14">
    <source>
        <dbReference type="ARBA" id="ARBA00023075"/>
    </source>
</evidence>
<feature type="transmembrane region" description="Helical" evidence="20">
    <location>
        <begin position="231"/>
        <end position="252"/>
    </location>
</feature>